<dbReference type="Pfam" id="PF18759">
    <property type="entry name" value="Plavaka"/>
    <property type="match status" value="1"/>
</dbReference>
<gene>
    <name evidence="2" type="ORF">HD556DRAFT_1437264</name>
</gene>
<keyword evidence="3" id="KW-1185">Reference proteome</keyword>
<evidence type="ECO:0000256" key="1">
    <source>
        <dbReference type="SAM" id="MobiDB-lite"/>
    </source>
</evidence>
<dbReference type="InterPro" id="IPR041078">
    <property type="entry name" value="Plavaka"/>
</dbReference>
<accession>A0A9P7DX60</accession>
<dbReference type="RefSeq" id="XP_041166716.1">
    <property type="nucleotide sequence ID" value="XM_041305675.1"/>
</dbReference>
<protein>
    <submittedName>
        <fullName evidence="2">Uncharacterized protein</fullName>
    </submittedName>
</protein>
<dbReference type="GeneID" id="64599439"/>
<dbReference type="EMBL" id="JABBWE010000003">
    <property type="protein sequence ID" value="KAG1805101.1"/>
    <property type="molecule type" value="Genomic_DNA"/>
</dbReference>
<organism evidence="2 3">
    <name type="scientific">Suillus plorans</name>
    <dbReference type="NCBI Taxonomy" id="116603"/>
    <lineage>
        <taxon>Eukaryota</taxon>
        <taxon>Fungi</taxon>
        <taxon>Dikarya</taxon>
        <taxon>Basidiomycota</taxon>
        <taxon>Agaricomycotina</taxon>
        <taxon>Agaricomycetes</taxon>
        <taxon>Agaricomycetidae</taxon>
        <taxon>Boletales</taxon>
        <taxon>Suillineae</taxon>
        <taxon>Suillaceae</taxon>
        <taxon>Suillus</taxon>
    </lineage>
</organism>
<dbReference type="OrthoDB" id="3199698at2759"/>
<sequence length="593" mass="66712">MLETLKPGMTKPDVVRCPDGHFRRAVYGLGPYIADYPEQALLACIVQNWCPKCTAPADGLDEGTYGQCSRDHTEVLVEEFELGVLWDEYGLVGDIVPFTNYFPHADIHELLSPDILHQLIKGAFKDHLVKWKPMQTRYWTTLTIAPVFAGLRRFPEGRGFKQWTGDDSKALMKVYIPAIKGHVPTEMVQALRALLDFIYIAHRNIISSNSLDAMDDALKRFHRYREIFQTSGLIQAFGAPNGLCLSITESKHIKAVKEPWRRSSRFEALSQMLLTNQCLDKLAASCVDFTDHGMLRGTCLSYVLNKLGILNTPLEAHIERDIPDQDEPFGRYHHATNDAEGHADEDEGNTNAEPDTNAIDGPTVLLAHVDLAKTAAKRIYPELIANQIGQPNFTTLIQHFLHDQCRSDSESSSSDSSRSALPEIYEKITLYTSAVATFFAPSDLSEIGGMRYERIRAVDTWRNGPGRYDCVFVSTDSTADGMRSLDIARVRLFFSLKHDGITYPCALVQWFKRVADSPDEITGMWVVEPELLEDGARCASVIHLDCIFRAAHLIPVFGGDFVPTNLTYSQTLNAFFTYYVNNFIDHHAYEIAF</sequence>
<evidence type="ECO:0000313" key="2">
    <source>
        <dbReference type="EMBL" id="KAG1805101.1"/>
    </source>
</evidence>
<proteinExistence type="predicted"/>
<evidence type="ECO:0000313" key="3">
    <source>
        <dbReference type="Proteomes" id="UP000719766"/>
    </source>
</evidence>
<reference evidence="2" key="1">
    <citation type="journal article" date="2020" name="New Phytol.">
        <title>Comparative genomics reveals dynamic genome evolution in host specialist ectomycorrhizal fungi.</title>
        <authorList>
            <person name="Lofgren L.A."/>
            <person name="Nguyen N.H."/>
            <person name="Vilgalys R."/>
            <person name="Ruytinx J."/>
            <person name="Liao H.L."/>
            <person name="Branco S."/>
            <person name="Kuo A."/>
            <person name="LaButti K."/>
            <person name="Lipzen A."/>
            <person name="Andreopoulos W."/>
            <person name="Pangilinan J."/>
            <person name="Riley R."/>
            <person name="Hundley H."/>
            <person name="Na H."/>
            <person name="Barry K."/>
            <person name="Grigoriev I.V."/>
            <person name="Stajich J.E."/>
            <person name="Kennedy P.G."/>
        </authorList>
    </citation>
    <scope>NUCLEOTIDE SEQUENCE</scope>
    <source>
        <strain evidence="2">S12</strain>
    </source>
</reference>
<dbReference type="AlphaFoldDB" id="A0A9P7DX60"/>
<comment type="caution">
    <text evidence="2">The sequence shown here is derived from an EMBL/GenBank/DDBJ whole genome shotgun (WGS) entry which is preliminary data.</text>
</comment>
<dbReference type="Proteomes" id="UP000719766">
    <property type="component" value="Unassembled WGS sequence"/>
</dbReference>
<name>A0A9P7DX60_9AGAM</name>
<feature type="region of interest" description="Disordered" evidence="1">
    <location>
        <begin position="323"/>
        <end position="358"/>
    </location>
</feature>